<dbReference type="InterPro" id="IPR004383">
    <property type="entry name" value="rRNA_lsu_MTrfase_RlmN/Cfr"/>
</dbReference>
<dbReference type="CDD" id="cd01335">
    <property type="entry name" value="Radical_SAM"/>
    <property type="match status" value="1"/>
</dbReference>
<evidence type="ECO:0000256" key="4">
    <source>
        <dbReference type="ARBA" id="ARBA00022485"/>
    </source>
</evidence>
<keyword evidence="6" id="KW-0489">Methyltransferase</keyword>
<comment type="similarity">
    <text evidence="3">Belongs to the radical SAM superfamily. RlmN family.</text>
</comment>
<evidence type="ECO:0000256" key="10">
    <source>
        <dbReference type="ARBA" id="ARBA00023004"/>
    </source>
</evidence>
<dbReference type="InterPro" id="IPR040072">
    <property type="entry name" value="Methyltransferase_A"/>
</dbReference>
<evidence type="ECO:0000256" key="6">
    <source>
        <dbReference type="ARBA" id="ARBA00022603"/>
    </source>
</evidence>
<sequence length="361" mass="39414">MNLKQLSLPELGEALAPLTPTPTAVRKVFAAVFAHGARTVEEVCAAPQVPRRVAEHLRAHAQMPRLEVVERRQAEDGFVKYLFGSPLGGRVEAVRIPIFDEKYIVCVSSQVGCALACDFCMTGKLGFQRNLKTWEILEQVMQVREEADRPVRGVVFMGMGEPLLNYAETIRAAQILSNPAGFAISGTAITFSTAGMVPAIRRYTSEGHPYRLAFSVTSAIPEKRLKVLPIEKGHPLPELVEAIREYTQVRRERAMIAYVAISGFNLGQEDAQALKDTFEGIPIKVDLIDVTDPTGKYLPPGPEELKAFRDHLQILKAPIARRYSGGKDIGAACGTLEASQYGGTVLPPPPVAPVQSVREGS</sequence>
<comment type="caution">
    <text evidence="14">The sequence shown here is derived from an EMBL/GenBank/DDBJ whole genome shotgun (WGS) entry which is preliminary data.</text>
</comment>
<evidence type="ECO:0000259" key="13">
    <source>
        <dbReference type="PROSITE" id="PS51918"/>
    </source>
</evidence>
<accession>A0ABT5DC07</accession>
<gene>
    <name evidence="14" type="ORF">POL68_19080</name>
</gene>
<proteinExistence type="inferred from homology"/>
<evidence type="ECO:0000256" key="5">
    <source>
        <dbReference type="ARBA" id="ARBA00022490"/>
    </source>
</evidence>
<evidence type="ECO:0000256" key="9">
    <source>
        <dbReference type="ARBA" id="ARBA00022723"/>
    </source>
</evidence>
<dbReference type="SFLD" id="SFLDF00275">
    <property type="entry name" value="adenosine_C2_methyltransferase"/>
    <property type="match status" value="1"/>
</dbReference>
<comment type="cofactor">
    <cofactor evidence="1">
        <name>[4Fe-4S] cluster</name>
        <dbReference type="ChEBI" id="CHEBI:49883"/>
    </cofactor>
</comment>
<name>A0ABT5DC07_9BACT</name>
<dbReference type="RefSeq" id="WP_272140184.1">
    <property type="nucleotide sequence ID" value="NZ_JAQNDM010000002.1"/>
</dbReference>
<keyword evidence="7" id="KW-0808">Transferase</keyword>
<reference evidence="14 15" key="1">
    <citation type="submission" date="2022-11" db="EMBL/GenBank/DDBJ databases">
        <title>Minimal conservation of predation-associated metabolite biosynthetic gene clusters underscores biosynthetic potential of Myxococcota including descriptions for ten novel species: Archangium lansinium sp. nov., Myxococcus landrumus sp. nov., Nannocystis bai.</title>
        <authorList>
            <person name="Ahearne A."/>
            <person name="Stevens C."/>
            <person name="Dowd S."/>
        </authorList>
    </citation>
    <scope>NUCLEOTIDE SEQUENCE [LARGE SCALE GENOMIC DNA]</scope>
    <source>
        <strain evidence="14 15">NCWAL01</strain>
    </source>
</reference>
<dbReference type="InterPro" id="IPR058240">
    <property type="entry name" value="rSAM_sf"/>
</dbReference>
<dbReference type="Pfam" id="PF04055">
    <property type="entry name" value="Radical_SAM"/>
    <property type="match status" value="1"/>
</dbReference>
<evidence type="ECO:0000256" key="12">
    <source>
        <dbReference type="ARBA" id="ARBA00023157"/>
    </source>
</evidence>
<organism evidence="14 15">
    <name type="scientific">Stigmatella ashevillensis</name>
    <dbReference type="NCBI Taxonomy" id="2995309"/>
    <lineage>
        <taxon>Bacteria</taxon>
        <taxon>Pseudomonadati</taxon>
        <taxon>Myxococcota</taxon>
        <taxon>Myxococcia</taxon>
        <taxon>Myxococcales</taxon>
        <taxon>Cystobacterineae</taxon>
        <taxon>Archangiaceae</taxon>
        <taxon>Stigmatella</taxon>
    </lineage>
</organism>
<keyword evidence="12" id="KW-1015">Disulfide bond</keyword>
<protein>
    <submittedName>
        <fullName evidence="14">Radical SAM protein</fullName>
    </submittedName>
</protein>
<dbReference type="Gene3D" id="3.20.20.70">
    <property type="entry name" value="Aldolase class I"/>
    <property type="match status" value="1"/>
</dbReference>
<dbReference type="PROSITE" id="PS51918">
    <property type="entry name" value="RADICAL_SAM"/>
    <property type="match status" value="1"/>
</dbReference>
<evidence type="ECO:0000256" key="8">
    <source>
        <dbReference type="ARBA" id="ARBA00022691"/>
    </source>
</evidence>
<keyword evidence="4" id="KW-0004">4Fe-4S</keyword>
<evidence type="ECO:0000256" key="2">
    <source>
        <dbReference type="ARBA" id="ARBA00004496"/>
    </source>
</evidence>
<evidence type="ECO:0000313" key="14">
    <source>
        <dbReference type="EMBL" id="MDC0710589.1"/>
    </source>
</evidence>
<dbReference type="SFLD" id="SFLDG01062">
    <property type="entry name" value="methyltransferase_(Class_A)"/>
    <property type="match status" value="1"/>
</dbReference>
<comment type="subcellular location">
    <subcellularLocation>
        <location evidence="2">Cytoplasm</location>
    </subcellularLocation>
</comment>
<feature type="domain" description="Radical SAM core" evidence="13">
    <location>
        <begin position="99"/>
        <end position="327"/>
    </location>
</feature>
<keyword evidence="15" id="KW-1185">Reference proteome</keyword>
<keyword evidence="10" id="KW-0408">Iron</keyword>
<dbReference type="PANTHER" id="PTHR30544">
    <property type="entry name" value="23S RRNA METHYLTRANSFERASE"/>
    <property type="match status" value="1"/>
</dbReference>
<dbReference type="PANTHER" id="PTHR30544:SF5">
    <property type="entry name" value="RADICAL SAM CORE DOMAIN-CONTAINING PROTEIN"/>
    <property type="match status" value="1"/>
</dbReference>
<dbReference type="Proteomes" id="UP001221838">
    <property type="component" value="Unassembled WGS sequence"/>
</dbReference>
<dbReference type="InterPro" id="IPR013785">
    <property type="entry name" value="Aldolase_TIM"/>
</dbReference>
<dbReference type="SFLD" id="SFLDS00029">
    <property type="entry name" value="Radical_SAM"/>
    <property type="match status" value="1"/>
</dbReference>
<evidence type="ECO:0000256" key="1">
    <source>
        <dbReference type="ARBA" id="ARBA00001966"/>
    </source>
</evidence>
<evidence type="ECO:0000256" key="7">
    <source>
        <dbReference type="ARBA" id="ARBA00022679"/>
    </source>
</evidence>
<keyword evidence="5" id="KW-0963">Cytoplasm</keyword>
<dbReference type="SUPFAM" id="SSF102114">
    <property type="entry name" value="Radical SAM enzymes"/>
    <property type="match status" value="1"/>
</dbReference>
<keyword evidence="8" id="KW-0949">S-adenosyl-L-methionine</keyword>
<dbReference type="InterPro" id="IPR007197">
    <property type="entry name" value="rSAM"/>
</dbReference>
<dbReference type="NCBIfam" id="NF011040">
    <property type="entry name" value="PRK14470.1"/>
    <property type="match status" value="1"/>
</dbReference>
<dbReference type="PIRSF" id="PIRSF006004">
    <property type="entry name" value="CHP00048"/>
    <property type="match status" value="1"/>
</dbReference>
<evidence type="ECO:0000256" key="11">
    <source>
        <dbReference type="ARBA" id="ARBA00023014"/>
    </source>
</evidence>
<evidence type="ECO:0000256" key="3">
    <source>
        <dbReference type="ARBA" id="ARBA00007544"/>
    </source>
</evidence>
<evidence type="ECO:0000313" key="15">
    <source>
        <dbReference type="Proteomes" id="UP001221838"/>
    </source>
</evidence>
<keyword evidence="9" id="KW-0479">Metal-binding</keyword>
<dbReference type="EMBL" id="JAQNDM010000002">
    <property type="protein sequence ID" value="MDC0710589.1"/>
    <property type="molecule type" value="Genomic_DNA"/>
</dbReference>
<keyword evidence="11" id="KW-0411">Iron-sulfur</keyword>